<dbReference type="InterPro" id="IPR004791">
    <property type="entry name" value="UvrC"/>
</dbReference>
<dbReference type="NCBIfam" id="TIGR00194">
    <property type="entry name" value="uvrC"/>
    <property type="match status" value="1"/>
</dbReference>
<evidence type="ECO:0000313" key="12">
    <source>
        <dbReference type="Proteomes" id="UP000002318"/>
    </source>
</evidence>
<dbReference type="Gene3D" id="3.40.1440.10">
    <property type="entry name" value="GIY-YIG endonuclease"/>
    <property type="match status" value="1"/>
</dbReference>
<dbReference type="SUPFAM" id="SSF46600">
    <property type="entry name" value="C-terminal UvrC-binding domain of UvrB"/>
    <property type="match status" value="1"/>
</dbReference>
<dbReference type="GO" id="GO:0003677">
    <property type="term" value="F:DNA binding"/>
    <property type="evidence" value="ECO:0007669"/>
    <property type="project" value="UniProtKB-UniRule"/>
</dbReference>
<keyword evidence="2 7" id="KW-0227">DNA damage</keyword>
<dbReference type="InterPro" id="IPR047296">
    <property type="entry name" value="GIY-YIG_UvrC_Cho"/>
</dbReference>
<dbReference type="InterPro" id="IPR001162">
    <property type="entry name" value="UvrC_RNase_H_dom"/>
</dbReference>
<dbReference type="AlphaFoldDB" id="E1R9I1"/>
<evidence type="ECO:0000256" key="1">
    <source>
        <dbReference type="ARBA" id="ARBA00022490"/>
    </source>
</evidence>
<dbReference type="InterPro" id="IPR035901">
    <property type="entry name" value="GIY-YIG_endonuc_sf"/>
</dbReference>
<comment type="subcellular location">
    <subcellularLocation>
        <location evidence="7">Cytoplasm</location>
    </subcellularLocation>
</comment>
<evidence type="ECO:0000259" key="9">
    <source>
        <dbReference type="PROSITE" id="PS50164"/>
    </source>
</evidence>
<accession>E1R9I1</accession>
<dbReference type="GO" id="GO:0006289">
    <property type="term" value="P:nucleotide-excision repair"/>
    <property type="evidence" value="ECO:0007669"/>
    <property type="project" value="UniProtKB-UniRule"/>
</dbReference>
<reference evidence="11 12" key="1">
    <citation type="journal article" date="2010" name="Stand. Genomic Sci.">
        <title>Complete genome sequence of Spirochaeta smaragdinae type strain (SEBR 4228).</title>
        <authorList>
            <person name="Mavromatis K."/>
            <person name="Yasawong M."/>
            <person name="Chertkov O."/>
            <person name="Lapidus A."/>
            <person name="Lucas S."/>
            <person name="Nolan M."/>
            <person name="Del Rio T.G."/>
            <person name="Tice H."/>
            <person name="Cheng J.F."/>
            <person name="Pitluck S."/>
            <person name="Liolios K."/>
            <person name="Ivanova N."/>
            <person name="Tapia R."/>
            <person name="Han C."/>
            <person name="Bruce D."/>
            <person name="Goodwin L."/>
            <person name="Pati A."/>
            <person name="Chen A."/>
            <person name="Palaniappan K."/>
            <person name="Land M."/>
            <person name="Hauser L."/>
            <person name="Chang Y.J."/>
            <person name="Jeffries C.D."/>
            <person name="Detter J.C."/>
            <person name="Rohde M."/>
            <person name="Brambilla E."/>
            <person name="Spring S."/>
            <person name="Goker M."/>
            <person name="Sikorski J."/>
            <person name="Woyke T."/>
            <person name="Bristow J."/>
            <person name="Eisen J.A."/>
            <person name="Markowitz V."/>
            <person name="Hugenholtz P."/>
            <person name="Klenk H.P."/>
            <person name="Kyrpides N.C."/>
        </authorList>
    </citation>
    <scope>NUCLEOTIDE SEQUENCE [LARGE SCALE GENOMIC DNA]</scope>
    <source>
        <strain evidence="12">DSM 11293 / JCM 15392 / SEBR 4228</strain>
    </source>
</reference>
<dbReference type="Gene3D" id="4.10.860.10">
    <property type="entry name" value="UVR domain"/>
    <property type="match status" value="1"/>
</dbReference>
<dbReference type="HAMAP" id="MF_00203">
    <property type="entry name" value="UvrC"/>
    <property type="match status" value="1"/>
</dbReference>
<sequence>MYEALKATVRDFPGSPGVYLMRDTGGVIIYIGKAKNLKKRVSSYFSGNKDVKTRVLVDRIDRIEYITTGNEYEALLLENNLIKEHTPRYNINLKDGKSYPVIRITAEPFPRIFRTRRIIQDGSEYFGPYTNVGDIDVYLDLIERLFPLRKCKGKVKKREHPCLYYHIGRCSAPCCGKIDRESYLRHVDGARRLLSGETEELLVGLRRRMEEAASRLDFEKAAELRDTISAVETVGKDQEVVDFSSESRDYVACAMNDSLCSFAVFRMRDGKLVGRDLYRGRALSSEDEAFSQFFLRYYGELKDIPETVFTSGGFDTELVASFFKNERNKDVSIIIPEEGKHSRILRMVLDNALHDLEKRLKAEANIPGLEELRTILGLKKLPRRIEGFDIAQLSGKYPVASMVSFYNGNPDKGSYRRFHIKTLEGKIDDYEAIREVVARRYTRVVNEGIERPDLVLIDGGKGQVNAARAILNAVGLKDVAVIGLAKQFEEIHFPGSGEPVRLPEGNEALRVLQAVRDESHRFATGFNKHLRKKGVKLSSLESIPGIGAKRAAALLSTFGSLEAIAEASVDKIAEIAGNGQDGAADVLQAVQDIVKKKQREI</sequence>
<keyword evidence="4 7" id="KW-0267">Excision nuclease</keyword>
<dbReference type="PANTHER" id="PTHR30562">
    <property type="entry name" value="UVRC/OXIDOREDUCTASE"/>
    <property type="match status" value="1"/>
</dbReference>
<keyword evidence="12" id="KW-1185">Reference proteome</keyword>
<name>E1R9I1_SEDSS</name>
<dbReference type="SUPFAM" id="SSF82771">
    <property type="entry name" value="GIY-YIG endonuclease"/>
    <property type="match status" value="1"/>
</dbReference>
<dbReference type="Pfam" id="PF14520">
    <property type="entry name" value="HHH_5"/>
    <property type="match status" value="1"/>
</dbReference>
<dbReference type="GO" id="GO:0009380">
    <property type="term" value="C:excinuclease repair complex"/>
    <property type="evidence" value="ECO:0007669"/>
    <property type="project" value="InterPro"/>
</dbReference>
<dbReference type="Pfam" id="PF22920">
    <property type="entry name" value="UvrC_RNaseH"/>
    <property type="match status" value="1"/>
</dbReference>
<dbReference type="GO" id="GO:0005737">
    <property type="term" value="C:cytoplasm"/>
    <property type="evidence" value="ECO:0007669"/>
    <property type="project" value="UniProtKB-SubCell"/>
</dbReference>
<protein>
    <recommendedName>
        <fullName evidence="7">UvrABC system protein C</fullName>
        <shortName evidence="7">Protein UvrC</shortName>
    </recommendedName>
    <alternativeName>
        <fullName evidence="7">Excinuclease ABC subunit C</fullName>
    </alternativeName>
</protein>
<dbReference type="STRING" id="573413.Spirs_4068"/>
<dbReference type="PANTHER" id="PTHR30562:SF1">
    <property type="entry name" value="UVRABC SYSTEM PROTEIN C"/>
    <property type="match status" value="1"/>
</dbReference>
<dbReference type="Pfam" id="PF08459">
    <property type="entry name" value="UvrC_RNaseH_dom"/>
    <property type="match status" value="1"/>
</dbReference>
<dbReference type="KEGG" id="ssm:Spirs_4068"/>
<keyword evidence="3 7" id="KW-0228">DNA excision</keyword>
<dbReference type="HOGENOM" id="CLU_014841_3_2_12"/>
<evidence type="ECO:0000256" key="3">
    <source>
        <dbReference type="ARBA" id="ARBA00022769"/>
    </source>
</evidence>
<dbReference type="Proteomes" id="UP000002318">
    <property type="component" value="Chromosome"/>
</dbReference>
<dbReference type="NCBIfam" id="NF001824">
    <property type="entry name" value="PRK00558.1-5"/>
    <property type="match status" value="1"/>
</dbReference>
<comment type="subunit">
    <text evidence="7">Interacts with UvrB in an incision complex.</text>
</comment>
<dbReference type="PROSITE" id="PS50151">
    <property type="entry name" value="UVR"/>
    <property type="match status" value="1"/>
</dbReference>
<dbReference type="CDD" id="cd10434">
    <property type="entry name" value="GIY-YIG_UvrC_Cho"/>
    <property type="match status" value="1"/>
</dbReference>
<keyword evidence="6 7" id="KW-0742">SOS response</keyword>
<keyword evidence="1 7" id="KW-0963">Cytoplasm</keyword>
<evidence type="ECO:0000256" key="7">
    <source>
        <dbReference type="HAMAP-Rule" id="MF_00203"/>
    </source>
</evidence>
<dbReference type="InterPro" id="IPR050066">
    <property type="entry name" value="UvrABC_protein_C"/>
</dbReference>
<dbReference type="InterPro" id="IPR010994">
    <property type="entry name" value="RuvA_2-like"/>
</dbReference>
<feature type="domain" description="UvrC family homology region profile" evidence="10">
    <location>
        <begin position="250"/>
        <end position="471"/>
    </location>
</feature>
<dbReference type="EMBL" id="CP002116">
    <property type="protein sequence ID" value="ADK83150.1"/>
    <property type="molecule type" value="Genomic_DNA"/>
</dbReference>
<evidence type="ECO:0000256" key="6">
    <source>
        <dbReference type="ARBA" id="ARBA00023236"/>
    </source>
</evidence>
<feature type="domain" description="GIY-YIG" evidence="9">
    <location>
        <begin position="14"/>
        <end position="91"/>
    </location>
</feature>
<evidence type="ECO:0000259" key="10">
    <source>
        <dbReference type="PROSITE" id="PS50165"/>
    </source>
</evidence>
<dbReference type="eggNOG" id="COG0322">
    <property type="taxonomic scope" value="Bacteria"/>
</dbReference>
<dbReference type="Pfam" id="PF02151">
    <property type="entry name" value="UVR"/>
    <property type="match status" value="1"/>
</dbReference>
<dbReference type="RefSeq" id="WP_013256606.1">
    <property type="nucleotide sequence ID" value="NC_014364.1"/>
</dbReference>
<proteinExistence type="inferred from homology"/>
<evidence type="ECO:0000256" key="2">
    <source>
        <dbReference type="ARBA" id="ARBA00022763"/>
    </source>
</evidence>
<gene>
    <name evidence="7" type="primary">uvrC</name>
    <name evidence="11" type="ordered locus">Spirs_4068</name>
</gene>
<dbReference type="Gene3D" id="1.10.150.20">
    <property type="entry name" value="5' to 3' exonuclease, C-terminal subdomain"/>
    <property type="match status" value="1"/>
</dbReference>
<dbReference type="PROSITE" id="PS50164">
    <property type="entry name" value="GIY_YIG"/>
    <property type="match status" value="1"/>
</dbReference>
<dbReference type="GO" id="GO:0009381">
    <property type="term" value="F:excinuclease ABC activity"/>
    <property type="evidence" value="ECO:0007669"/>
    <property type="project" value="UniProtKB-UniRule"/>
</dbReference>
<dbReference type="PROSITE" id="PS50165">
    <property type="entry name" value="UVRC"/>
    <property type="match status" value="1"/>
</dbReference>
<evidence type="ECO:0000259" key="8">
    <source>
        <dbReference type="PROSITE" id="PS50151"/>
    </source>
</evidence>
<dbReference type="Gene3D" id="3.30.420.340">
    <property type="entry name" value="UvrC, RNAse H endonuclease domain"/>
    <property type="match status" value="1"/>
</dbReference>
<keyword evidence="5 7" id="KW-0234">DNA repair</keyword>
<comment type="similarity">
    <text evidence="7">Belongs to the UvrC family.</text>
</comment>
<feature type="domain" description="UVR" evidence="8">
    <location>
        <begin position="199"/>
        <end position="234"/>
    </location>
</feature>
<dbReference type="SMART" id="SM00465">
    <property type="entry name" value="GIYc"/>
    <property type="match status" value="1"/>
</dbReference>
<dbReference type="Pfam" id="PF01541">
    <property type="entry name" value="GIY-YIG"/>
    <property type="match status" value="1"/>
</dbReference>
<organism evidence="11 12">
    <name type="scientific">Sediminispirochaeta smaragdinae (strain DSM 11293 / JCM 15392 / SEBR 4228)</name>
    <name type="common">Spirochaeta smaragdinae</name>
    <dbReference type="NCBI Taxonomy" id="573413"/>
    <lineage>
        <taxon>Bacteria</taxon>
        <taxon>Pseudomonadati</taxon>
        <taxon>Spirochaetota</taxon>
        <taxon>Spirochaetia</taxon>
        <taxon>Spirochaetales</taxon>
        <taxon>Spirochaetaceae</taxon>
        <taxon>Sediminispirochaeta</taxon>
    </lineage>
</organism>
<dbReference type="InterPro" id="IPR001943">
    <property type="entry name" value="UVR_dom"/>
</dbReference>
<comment type="function">
    <text evidence="7">The UvrABC repair system catalyzes the recognition and processing of DNA lesions. UvrC both incises the 5' and 3' sides of the lesion. The N-terminal half is responsible for the 3' incision and the C-terminal half is responsible for the 5' incision.</text>
</comment>
<dbReference type="InterPro" id="IPR038476">
    <property type="entry name" value="UvrC_RNase_H_dom_sf"/>
</dbReference>
<evidence type="ECO:0000256" key="5">
    <source>
        <dbReference type="ARBA" id="ARBA00023204"/>
    </source>
</evidence>
<evidence type="ECO:0000313" key="11">
    <source>
        <dbReference type="EMBL" id="ADK83150.1"/>
    </source>
</evidence>
<dbReference type="SUPFAM" id="SSF47781">
    <property type="entry name" value="RuvA domain 2-like"/>
    <property type="match status" value="1"/>
</dbReference>
<dbReference type="GO" id="GO:0009432">
    <property type="term" value="P:SOS response"/>
    <property type="evidence" value="ECO:0007669"/>
    <property type="project" value="UniProtKB-UniRule"/>
</dbReference>
<dbReference type="FunFam" id="3.40.1440.10:FF:000001">
    <property type="entry name" value="UvrABC system protein C"/>
    <property type="match status" value="1"/>
</dbReference>
<dbReference type="InterPro" id="IPR036876">
    <property type="entry name" value="UVR_dom_sf"/>
</dbReference>
<dbReference type="InterPro" id="IPR000305">
    <property type="entry name" value="GIY-YIG_endonuc"/>
</dbReference>
<evidence type="ECO:0000256" key="4">
    <source>
        <dbReference type="ARBA" id="ARBA00022881"/>
    </source>
</evidence>